<protein>
    <recommendedName>
        <fullName evidence="5">Cyanophycinase</fullName>
        <ecNumber evidence="4">3.4.15.6</ecNumber>
    </recommendedName>
</protein>
<dbReference type="Gene3D" id="3.40.50.880">
    <property type="match status" value="1"/>
</dbReference>
<dbReference type="SUPFAM" id="SSF52317">
    <property type="entry name" value="Class I glutamine amidotransferase-like"/>
    <property type="match status" value="1"/>
</dbReference>
<dbReference type="GO" id="GO:0008241">
    <property type="term" value="F:peptidyl-dipeptidase activity"/>
    <property type="evidence" value="ECO:0007669"/>
    <property type="project" value="UniProtKB-EC"/>
</dbReference>
<reference evidence="10 11" key="1">
    <citation type="submission" date="2020-02" db="EMBL/GenBank/DDBJ databases">
        <authorList>
            <person name="Kim M.K."/>
        </authorList>
    </citation>
    <scope>NUCLEOTIDE SEQUENCE [LARGE SCALE GENOMIC DNA]</scope>
    <source>
        <strain evidence="10 11">BT327</strain>
    </source>
</reference>
<dbReference type="Proteomes" id="UP000474777">
    <property type="component" value="Unassembled WGS sequence"/>
</dbReference>
<dbReference type="PANTHER" id="PTHR36175:SF1">
    <property type="entry name" value="CYANOPHYCINASE"/>
    <property type="match status" value="1"/>
</dbReference>
<keyword evidence="8" id="KW-0720">Serine protease</keyword>
<keyword evidence="7 10" id="KW-0378">Hydrolase</keyword>
<evidence type="ECO:0000256" key="2">
    <source>
        <dbReference type="ARBA" id="ARBA00002039"/>
    </source>
</evidence>
<dbReference type="InterPro" id="IPR011811">
    <property type="entry name" value="Peptidase_S51_cyanophycinase"/>
</dbReference>
<comment type="catalytic activity">
    <reaction evidence="1">
        <text>[L-4-(L-arginin-2-N-yl)aspartate](n) + H2O = [L-4-(L-arginin-2-N-yl)aspartate](n-1) + L-4-(L-arginin-2-N-yl)aspartate</text>
        <dbReference type="Rhea" id="RHEA:12845"/>
        <dbReference type="Rhea" id="RHEA-COMP:13728"/>
        <dbReference type="Rhea" id="RHEA-COMP:13734"/>
        <dbReference type="ChEBI" id="CHEBI:15377"/>
        <dbReference type="ChEBI" id="CHEBI:137986"/>
        <dbReference type="ChEBI" id="CHEBI:137991"/>
        <dbReference type="EC" id="3.4.15.6"/>
    </reaction>
</comment>
<dbReference type="GO" id="GO:0004180">
    <property type="term" value="F:carboxypeptidase activity"/>
    <property type="evidence" value="ECO:0007669"/>
    <property type="project" value="UniProtKB-KW"/>
</dbReference>
<evidence type="ECO:0000313" key="11">
    <source>
        <dbReference type="Proteomes" id="UP000474777"/>
    </source>
</evidence>
<evidence type="ECO:0000256" key="5">
    <source>
        <dbReference type="ARBA" id="ARBA00015719"/>
    </source>
</evidence>
<dbReference type="InterPro" id="IPR005320">
    <property type="entry name" value="Peptidase_S51"/>
</dbReference>
<comment type="caution">
    <text evidence="10">The sequence shown here is derived from an EMBL/GenBank/DDBJ whole genome shotgun (WGS) entry which is preliminary data.</text>
</comment>
<evidence type="ECO:0000256" key="7">
    <source>
        <dbReference type="ARBA" id="ARBA00022801"/>
    </source>
</evidence>
<evidence type="ECO:0000256" key="6">
    <source>
        <dbReference type="ARBA" id="ARBA00022670"/>
    </source>
</evidence>
<dbReference type="Pfam" id="PF03575">
    <property type="entry name" value="Peptidase_S51"/>
    <property type="match status" value="1"/>
</dbReference>
<dbReference type="NCBIfam" id="TIGR02069">
    <property type="entry name" value="cyanophycinase"/>
    <property type="match status" value="1"/>
</dbReference>
<evidence type="ECO:0000256" key="9">
    <source>
        <dbReference type="SAM" id="MobiDB-lite"/>
    </source>
</evidence>
<dbReference type="AlphaFoldDB" id="A0A6B3LNK6"/>
<feature type="region of interest" description="Disordered" evidence="9">
    <location>
        <begin position="1"/>
        <end position="20"/>
    </location>
</feature>
<accession>A0A6B3LNK6</accession>
<dbReference type="GO" id="GO:0006508">
    <property type="term" value="P:proteolysis"/>
    <property type="evidence" value="ECO:0007669"/>
    <property type="project" value="UniProtKB-KW"/>
</dbReference>
<keyword evidence="10" id="KW-0121">Carboxypeptidase</keyword>
<dbReference type="EMBL" id="JAAGWD010000005">
    <property type="protein sequence ID" value="NEM98492.1"/>
    <property type="molecule type" value="Genomic_DNA"/>
</dbReference>
<evidence type="ECO:0000313" key="10">
    <source>
        <dbReference type="EMBL" id="NEM98492.1"/>
    </source>
</evidence>
<name>A0A6B3LNK6_9BACT</name>
<proteinExistence type="inferred from homology"/>
<evidence type="ECO:0000256" key="1">
    <source>
        <dbReference type="ARBA" id="ARBA00001092"/>
    </source>
</evidence>
<comment type="function">
    <text evidence="2">Exopeptidase that catalyzes the hydrolytic cleavage of multi-L-arginyl-poly-L-aspartic acid (cyanophycin; a water-insoluble reserve polymer) into aspartate-arginine dipeptides.</text>
</comment>
<evidence type="ECO:0000256" key="4">
    <source>
        <dbReference type="ARBA" id="ARBA00013115"/>
    </source>
</evidence>
<comment type="similarity">
    <text evidence="3">Belongs to the peptidase S51 family.</text>
</comment>
<organism evidence="10 11">
    <name type="scientific">Pontibacter burrus</name>
    <dbReference type="NCBI Taxonomy" id="2704466"/>
    <lineage>
        <taxon>Bacteria</taxon>
        <taxon>Pseudomonadati</taxon>
        <taxon>Bacteroidota</taxon>
        <taxon>Cytophagia</taxon>
        <taxon>Cytophagales</taxon>
        <taxon>Hymenobacteraceae</taxon>
        <taxon>Pontibacter</taxon>
    </lineage>
</organism>
<sequence length="287" mass="31183">MHTPKGKIVAIGGNENKGDQTAPEALESTVQGAFNNGILKRIHDELHGIGTRIEVVTTATQFPEKAGQVYTEAFMRLGCDNVGVLPIQSSCDTGRLDYLDRLSAADAVMFSGGDQQRIMQVFEQTEELQILKKRYLHEDKFLISGTSAGAMALSGIMINGSLEGHPLVKGTVSLTSGLGLLEHIIIDTHFVNRRRIPRLIEAIAANPTHIGIGLGEDTGVLITHNNYIETIGSGLVIVIDGRKILQNNYNTVQEGELLCVENLVLHVLPKGRAYHITNGEFLNLPLT</sequence>
<gene>
    <name evidence="10" type="ORF">GXP69_12375</name>
</gene>
<dbReference type="EC" id="3.4.15.6" evidence="4"/>
<keyword evidence="6" id="KW-0645">Protease</keyword>
<dbReference type="GO" id="GO:0008236">
    <property type="term" value="F:serine-type peptidase activity"/>
    <property type="evidence" value="ECO:0007669"/>
    <property type="project" value="UniProtKB-KW"/>
</dbReference>
<dbReference type="PANTHER" id="PTHR36175">
    <property type="entry name" value="CYANOPHYCINASE"/>
    <property type="match status" value="1"/>
</dbReference>
<dbReference type="RefSeq" id="WP_163915386.1">
    <property type="nucleotide sequence ID" value="NZ_JAAGWD010000005.1"/>
</dbReference>
<evidence type="ECO:0000256" key="8">
    <source>
        <dbReference type="ARBA" id="ARBA00022825"/>
    </source>
</evidence>
<keyword evidence="11" id="KW-1185">Reference proteome</keyword>
<evidence type="ECO:0000256" key="3">
    <source>
        <dbReference type="ARBA" id="ARBA00006534"/>
    </source>
</evidence>
<dbReference type="CDD" id="cd03145">
    <property type="entry name" value="GAT1_cyanophycinase"/>
    <property type="match status" value="1"/>
</dbReference>
<dbReference type="InterPro" id="IPR029062">
    <property type="entry name" value="Class_I_gatase-like"/>
</dbReference>